<sequence>MSWHPPPNFRAAPAGGHLAPADLACTRPASMAILRWNRVSDLAPSGPEVESLPLGYAAASEGWMIQLKFSLVELTSSLEATRRLFWDGLHHFEPWSC</sequence>
<protein>
    <submittedName>
        <fullName evidence="1">Uncharacterized protein</fullName>
    </submittedName>
</protein>
<organism evidence="1 2">
    <name type="scientific">Araneus ventricosus</name>
    <name type="common">Orbweaver spider</name>
    <name type="synonym">Epeira ventricosa</name>
    <dbReference type="NCBI Taxonomy" id="182803"/>
    <lineage>
        <taxon>Eukaryota</taxon>
        <taxon>Metazoa</taxon>
        <taxon>Ecdysozoa</taxon>
        <taxon>Arthropoda</taxon>
        <taxon>Chelicerata</taxon>
        <taxon>Arachnida</taxon>
        <taxon>Araneae</taxon>
        <taxon>Araneomorphae</taxon>
        <taxon>Entelegynae</taxon>
        <taxon>Araneoidea</taxon>
        <taxon>Araneidae</taxon>
        <taxon>Araneus</taxon>
    </lineage>
</organism>
<reference evidence="1 2" key="1">
    <citation type="journal article" date="2019" name="Sci. Rep.">
        <title>Orb-weaving spider Araneus ventricosus genome elucidates the spidroin gene catalogue.</title>
        <authorList>
            <person name="Kono N."/>
            <person name="Nakamura H."/>
            <person name="Ohtoshi R."/>
            <person name="Moran D.A.P."/>
            <person name="Shinohara A."/>
            <person name="Yoshida Y."/>
            <person name="Fujiwara M."/>
            <person name="Mori M."/>
            <person name="Tomita M."/>
            <person name="Arakawa K."/>
        </authorList>
    </citation>
    <scope>NUCLEOTIDE SEQUENCE [LARGE SCALE GENOMIC DNA]</scope>
</reference>
<proteinExistence type="predicted"/>
<name>A0A4Y2P4Y1_ARAVE</name>
<dbReference type="Proteomes" id="UP000499080">
    <property type="component" value="Unassembled WGS sequence"/>
</dbReference>
<gene>
    <name evidence="1" type="ORF">AVEN_178028_1</name>
</gene>
<dbReference type="OrthoDB" id="5985073at2759"/>
<accession>A0A4Y2P4Y1</accession>
<evidence type="ECO:0000313" key="1">
    <source>
        <dbReference type="EMBL" id="GBN46103.1"/>
    </source>
</evidence>
<dbReference type="EMBL" id="BGPR01010426">
    <property type="protein sequence ID" value="GBN46103.1"/>
    <property type="molecule type" value="Genomic_DNA"/>
</dbReference>
<dbReference type="AlphaFoldDB" id="A0A4Y2P4Y1"/>
<evidence type="ECO:0000313" key="2">
    <source>
        <dbReference type="Proteomes" id="UP000499080"/>
    </source>
</evidence>
<keyword evidence="2" id="KW-1185">Reference proteome</keyword>
<comment type="caution">
    <text evidence="1">The sequence shown here is derived from an EMBL/GenBank/DDBJ whole genome shotgun (WGS) entry which is preliminary data.</text>
</comment>